<dbReference type="GO" id="GO:0034638">
    <property type="term" value="P:phosphatidylcholine catabolic process"/>
    <property type="evidence" value="ECO:0007669"/>
    <property type="project" value="EnsemblFungi"/>
</dbReference>
<feature type="compositionally biased region" description="Low complexity" evidence="15">
    <location>
        <begin position="588"/>
        <end position="614"/>
    </location>
</feature>
<evidence type="ECO:0000256" key="10">
    <source>
        <dbReference type="ARBA" id="ARBA00022989"/>
    </source>
</evidence>
<dbReference type="SMART" id="SM00100">
    <property type="entry name" value="cNMP"/>
    <property type="match status" value="1"/>
</dbReference>
<dbReference type="EMBL" id="HE806320">
    <property type="protein sequence ID" value="CCH61514.1"/>
    <property type="molecule type" value="Genomic_DNA"/>
</dbReference>
<dbReference type="PROSITE" id="PS01237">
    <property type="entry name" value="UPF0028"/>
    <property type="match status" value="1"/>
</dbReference>
<keyword evidence="12 14" id="KW-0472">Membrane</keyword>
<name>I2H562_HENB6</name>
<gene>
    <name evidence="18" type="primary">TBLA0E04620</name>
    <name evidence="18" type="ORF">TBLA_0E04620</name>
</gene>
<dbReference type="EC" id="3.1.1.5" evidence="3 14"/>
<feature type="active site" description="Proton acceptor" evidence="13">
    <location>
        <position position="1409"/>
    </location>
</feature>
<dbReference type="OrthoDB" id="421051at2759"/>
<dbReference type="PANTHER" id="PTHR14226:SF29">
    <property type="entry name" value="NEUROPATHY TARGET ESTERASE SWS"/>
    <property type="match status" value="1"/>
</dbReference>
<feature type="compositionally biased region" description="Basic and acidic residues" evidence="15">
    <location>
        <begin position="85"/>
        <end position="96"/>
    </location>
</feature>
<evidence type="ECO:0000256" key="9">
    <source>
        <dbReference type="ARBA" id="ARBA00022963"/>
    </source>
</evidence>
<dbReference type="KEGG" id="tbl:TBLA_0E04620"/>
<evidence type="ECO:0000256" key="13">
    <source>
        <dbReference type="PROSITE-ProRule" id="PRU01161"/>
    </source>
</evidence>
<feature type="region of interest" description="Disordered" evidence="15">
    <location>
        <begin position="629"/>
        <end position="652"/>
    </location>
</feature>
<dbReference type="RefSeq" id="XP_004181033.1">
    <property type="nucleotide sequence ID" value="XM_004180985.1"/>
</dbReference>
<comment type="similarity">
    <text evidence="2 14">Belongs to the NTE family.</text>
</comment>
<dbReference type="STRING" id="1071380.I2H562"/>
<dbReference type="InterPro" id="IPR014710">
    <property type="entry name" value="RmlC-like_jellyroll"/>
</dbReference>
<organism evidence="18 19">
    <name type="scientific">Henningerozyma blattae (strain ATCC 34711 / CBS 6284 / DSM 70876 / NBRC 10599 / NRRL Y-10934 / UCD 77-7)</name>
    <name type="common">Yeast</name>
    <name type="synonym">Tetrapisispora blattae</name>
    <dbReference type="NCBI Taxonomy" id="1071380"/>
    <lineage>
        <taxon>Eukaryota</taxon>
        <taxon>Fungi</taxon>
        <taxon>Dikarya</taxon>
        <taxon>Ascomycota</taxon>
        <taxon>Saccharomycotina</taxon>
        <taxon>Saccharomycetes</taxon>
        <taxon>Saccharomycetales</taxon>
        <taxon>Saccharomycetaceae</taxon>
        <taxon>Henningerozyma</taxon>
    </lineage>
</organism>
<dbReference type="InterPro" id="IPR050301">
    <property type="entry name" value="NTE"/>
</dbReference>
<dbReference type="SUPFAM" id="SSF52151">
    <property type="entry name" value="FabD/lysophospholipase-like"/>
    <property type="match status" value="1"/>
</dbReference>
<feature type="domain" description="PNPLA" evidence="17">
    <location>
        <begin position="1258"/>
        <end position="1422"/>
    </location>
</feature>
<dbReference type="PROSITE" id="PS50042">
    <property type="entry name" value="CNMP_BINDING_3"/>
    <property type="match status" value="2"/>
</dbReference>
<evidence type="ECO:0000256" key="8">
    <source>
        <dbReference type="ARBA" id="ARBA00022824"/>
    </source>
</evidence>
<keyword evidence="6" id="KW-0677">Repeat</keyword>
<evidence type="ECO:0000256" key="6">
    <source>
        <dbReference type="ARBA" id="ARBA00022737"/>
    </source>
</evidence>
<evidence type="ECO:0000256" key="5">
    <source>
        <dbReference type="ARBA" id="ARBA00022692"/>
    </source>
</evidence>
<dbReference type="Gene3D" id="3.40.1090.10">
    <property type="entry name" value="Cytosolic phospholipase A2 catalytic domain"/>
    <property type="match status" value="2"/>
</dbReference>
<dbReference type="InterPro" id="IPR016035">
    <property type="entry name" value="Acyl_Trfase/lysoPLipase"/>
</dbReference>
<dbReference type="Pfam" id="PF01734">
    <property type="entry name" value="Patatin"/>
    <property type="match status" value="1"/>
</dbReference>
<dbReference type="Pfam" id="PF24179">
    <property type="entry name" value="NTE_Ploop"/>
    <property type="match status" value="1"/>
</dbReference>
<accession>I2H562</accession>
<feature type="region of interest" description="Disordered" evidence="15">
    <location>
        <begin position="70"/>
        <end position="98"/>
    </location>
</feature>
<dbReference type="InterPro" id="IPR056556">
    <property type="entry name" value="NTE1_P-loop_dom"/>
</dbReference>
<evidence type="ECO:0000256" key="11">
    <source>
        <dbReference type="ARBA" id="ARBA00023098"/>
    </source>
</evidence>
<dbReference type="GeneID" id="14496587"/>
<keyword evidence="19" id="KW-1185">Reference proteome</keyword>
<dbReference type="InterPro" id="IPR001423">
    <property type="entry name" value="LysoPLipase_patatin_CS"/>
</dbReference>
<keyword evidence="7 13" id="KW-0378">Hydrolase</keyword>
<feature type="compositionally biased region" description="Polar residues" evidence="15">
    <location>
        <begin position="305"/>
        <end position="320"/>
    </location>
</feature>
<evidence type="ECO:0000259" key="17">
    <source>
        <dbReference type="PROSITE" id="PS51635"/>
    </source>
</evidence>
<evidence type="ECO:0000256" key="12">
    <source>
        <dbReference type="ARBA" id="ARBA00023136"/>
    </source>
</evidence>
<feature type="domain" description="Cyclic nucleotide-binding" evidence="16">
    <location>
        <begin position="812"/>
        <end position="945"/>
    </location>
</feature>
<evidence type="ECO:0000256" key="14">
    <source>
        <dbReference type="RuleBase" id="RU362043"/>
    </source>
</evidence>
<dbReference type="SUPFAM" id="SSF51206">
    <property type="entry name" value="cAMP-binding domain-like"/>
    <property type="match status" value="3"/>
</dbReference>
<feature type="region of interest" description="Disordered" evidence="15">
    <location>
        <begin position="587"/>
        <end position="614"/>
    </location>
</feature>
<comment type="catalytic activity">
    <reaction evidence="14">
        <text>a 1-acyl-sn-glycero-3-phosphocholine + H2O = sn-glycerol 3-phosphocholine + a fatty acid + H(+)</text>
        <dbReference type="Rhea" id="RHEA:15177"/>
        <dbReference type="ChEBI" id="CHEBI:15377"/>
        <dbReference type="ChEBI" id="CHEBI:15378"/>
        <dbReference type="ChEBI" id="CHEBI:16870"/>
        <dbReference type="ChEBI" id="CHEBI:28868"/>
        <dbReference type="ChEBI" id="CHEBI:58168"/>
        <dbReference type="EC" id="3.1.1.5"/>
    </reaction>
</comment>
<feature type="domain" description="Cyclic nucleotide-binding" evidence="16">
    <location>
        <begin position="678"/>
        <end position="798"/>
    </location>
</feature>
<dbReference type="GO" id="GO:0005789">
    <property type="term" value="C:endoplasmic reticulum membrane"/>
    <property type="evidence" value="ECO:0007669"/>
    <property type="project" value="UniProtKB-SubCell"/>
</dbReference>
<feature type="transmembrane region" description="Helical" evidence="14">
    <location>
        <begin position="32"/>
        <end position="48"/>
    </location>
</feature>
<dbReference type="FunFam" id="3.40.1090.10:FF:000007">
    <property type="entry name" value="Lysophospholipase NTE1"/>
    <property type="match status" value="1"/>
</dbReference>
<reference evidence="18 19" key="1">
    <citation type="journal article" date="2011" name="Proc. Natl. Acad. Sci. U.S.A.">
        <title>Evolutionary erosion of yeast sex chromosomes by mating-type switching accidents.</title>
        <authorList>
            <person name="Gordon J.L."/>
            <person name="Armisen D."/>
            <person name="Proux-Wera E."/>
            <person name="Oheigeartaigh S.S."/>
            <person name="Byrne K.P."/>
            <person name="Wolfe K.H."/>
        </authorList>
    </citation>
    <scope>NUCLEOTIDE SEQUENCE [LARGE SCALE GENOMIC DNA]</scope>
    <source>
        <strain evidence="19">ATCC 34711 / CBS 6284 / DSM 70876 / NBRC 10599 / NRRL Y-10934 / UCD 77-7</strain>
    </source>
</reference>
<dbReference type="CDD" id="cd00038">
    <property type="entry name" value="CAP_ED"/>
    <property type="match status" value="1"/>
</dbReference>
<dbReference type="OMA" id="SSGYVWR"/>
<keyword evidence="5 14" id="KW-0812">Transmembrane</keyword>
<feature type="compositionally biased region" description="Polar residues" evidence="15">
    <location>
        <begin position="192"/>
        <end position="201"/>
    </location>
</feature>
<evidence type="ECO:0000256" key="2">
    <source>
        <dbReference type="ARBA" id="ARBA00006636"/>
    </source>
</evidence>
<feature type="active site" description="Nucleophile" evidence="13">
    <location>
        <position position="1291"/>
    </location>
</feature>
<feature type="short sequence motif" description="DGA/G" evidence="13">
    <location>
        <begin position="1409"/>
        <end position="1411"/>
    </location>
</feature>
<dbReference type="InterPro" id="IPR000595">
    <property type="entry name" value="cNMP-bd_dom"/>
</dbReference>
<dbReference type="FunCoup" id="I2H562">
    <property type="interactions" value="138"/>
</dbReference>
<dbReference type="GO" id="GO:0071071">
    <property type="term" value="P:regulation of phospholipid biosynthetic process"/>
    <property type="evidence" value="ECO:0007669"/>
    <property type="project" value="EnsemblFungi"/>
</dbReference>
<dbReference type="HOGENOM" id="CLU_000960_1_1_1"/>
<evidence type="ECO:0000256" key="7">
    <source>
        <dbReference type="ARBA" id="ARBA00022801"/>
    </source>
</evidence>
<evidence type="ECO:0000313" key="19">
    <source>
        <dbReference type="Proteomes" id="UP000002866"/>
    </source>
</evidence>
<dbReference type="PANTHER" id="PTHR14226">
    <property type="entry name" value="NEUROPATHY TARGET ESTERASE/SWISS CHEESE D.MELANOGASTER"/>
    <property type="match status" value="1"/>
</dbReference>
<dbReference type="Pfam" id="PF00027">
    <property type="entry name" value="cNMP_binding"/>
    <property type="match status" value="1"/>
</dbReference>
<comment type="function">
    <text evidence="14">Intracellular phospholipase B that catalyzes the double deacylation of phosphatidylcholine (PC) to glycerophosphocholine (GroPCho). Plays an important role in membrane lipid homeostasis.</text>
</comment>
<evidence type="ECO:0000256" key="15">
    <source>
        <dbReference type="SAM" id="MobiDB-lite"/>
    </source>
</evidence>
<protein>
    <recommendedName>
        <fullName evidence="4 14">Lysophospholipase NTE1</fullName>
        <ecNumber evidence="3 14">3.1.1.5</ecNumber>
    </recommendedName>
    <alternativeName>
        <fullName evidence="14">Intracellular phospholipase B</fullName>
    </alternativeName>
</protein>
<dbReference type="InParanoid" id="I2H562"/>
<dbReference type="Gene3D" id="2.60.120.10">
    <property type="entry name" value="Jelly Rolls"/>
    <property type="match status" value="3"/>
</dbReference>
<dbReference type="PROSITE" id="PS51635">
    <property type="entry name" value="PNPLA"/>
    <property type="match status" value="1"/>
</dbReference>
<evidence type="ECO:0000256" key="3">
    <source>
        <dbReference type="ARBA" id="ARBA00013274"/>
    </source>
</evidence>
<feature type="region of interest" description="Disordered" evidence="15">
    <location>
        <begin position="169"/>
        <end position="230"/>
    </location>
</feature>
<dbReference type="Proteomes" id="UP000002866">
    <property type="component" value="Chromosome 5"/>
</dbReference>
<evidence type="ECO:0000256" key="4">
    <source>
        <dbReference type="ARBA" id="ARBA00018317"/>
    </source>
</evidence>
<comment type="subcellular location">
    <subcellularLocation>
        <location evidence="1 14">Endoplasmic reticulum membrane</location>
    </subcellularLocation>
</comment>
<feature type="region of interest" description="Disordered" evidence="15">
    <location>
        <begin position="301"/>
        <end position="320"/>
    </location>
</feature>
<feature type="compositionally biased region" description="Low complexity" evidence="15">
    <location>
        <begin position="169"/>
        <end position="191"/>
    </location>
</feature>
<keyword evidence="8 14" id="KW-0256">Endoplasmic reticulum</keyword>
<keyword evidence="11 13" id="KW-0443">Lipid metabolism</keyword>
<dbReference type="InterPro" id="IPR018490">
    <property type="entry name" value="cNMP-bd_dom_sf"/>
</dbReference>
<feature type="short sequence motif" description="GXSXG" evidence="13">
    <location>
        <begin position="1289"/>
        <end position="1293"/>
    </location>
</feature>
<dbReference type="InterPro" id="IPR002641">
    <property type="entry name" value="PNPLA_dom"/>
</dbReference>
<dbReference type="GO" id="GO:0004622">
    <property type="term" value="F:phosphatidylcholine lysophospholipase activity"/>
    <property type="evidence" value="ECO:0007669"/>
    <property type="project" value="UniProtKB-EC"/>
</dbReference>
<proteinExistence type="inferred from homology"/>
<keyword evidence="10 14" id="KW-1133">Transmembrane helix</keyword>
<evidence type="ECO:0000259" key="16">
    <source>
        <dbReference type="PROSITE" id="PS50042"/>
    </source>
</evidence>
<evidence type="ECO:0000256" key="1">
    <source>
        <dbReference type="ARBA" id="ARBA00004586"/>
    </source>
</evidence>
<evidence type="ECO:0000313" key="18">
    <source>
        <dbReference type="EMBL" id="CCH61514.1"/>
    </source>
</evidence>
<feature type="short sequence motif" description="GXGXXG" evidence="13">
    <location>
        <begin position="1262"/>
        <end position="1267"/>
    </location>
</feature>
<sequence length="1564" mass="176852">MTIRTVVKYSVYLANIIIRFLLNKIFFHSKKTFIFSILFIGYLTYYLFRDRALSPYKKLTPDIIPLQSSTTNQHPISGRKKKSHIAKENDTKDTESHPQINSISSYLEKFLRGIKIFGYLEKPVFNSLIKNIKTQKLSDGELLIIDDSSGFIILIEGTLQLYHRAMTTTATTTPTTRSPSSSAISLNSSQSDVESSVLNSSHSDRPFDSDSDWDSDVDIHSDSMEDEEVDSTFENEDFIYLKNNLGKYQLLNIVKNGSPVSSLVNILNLFTDSSSSTTATTANSSPSVSPTTSNINIESERMNLNDKNITSNVSTNNRKSSTPLSNVYSFDHKNSDDFQFLYPQPSNVIARAATDCTIAIIPSQAFKNLTSNYPKSSSHIIQMILTKLFKVTFQISNYYLGLTDEIIKMESLLNNNCKYLLPNEIKKNILEKNHSKNQFNKKNYSRLPSNISVDDSNLNLRPKMQTDLFNGEINESDLFINGNQDEDLFNSNQTVEDNFFNDKLQNSNLSVDAIQDLTNYNDDAEDENTNLSLASAILSFLGVNEHNFKPKQHKYNNNINNNNSSSIETFSNTNLLLNHIRSRKLSQSSSRSNSFSINNSNTNHNYHHNSTSNTNLKILPSDFAIKKSKKKSDKKFSNSTTNSTSNSNSTHYNINKKKKKIYKEIIPEHLTFESAKIELAKNIEVTFFKKGTTIVEQDTNGKGLFYIIDGKIDVTVIKNRNDHSQFGTDDNYTHVLKKNSKSSRSNQKKSRDSILFTVETGGIAGFLSSLIGYKSFVNLKAKTDVYVAFLSNKSLETICDKYVSIYLRIANTLTGLLSPRLLRIDHALEWVHLSPNEVLFEQNDPSKGIYVLLNGRLREFRQQNNKNIQSIKNKPTDDQKVTLVQELSQGESFGEVEVLTSIKRISSIVAIRESELARIPKSLFEFLAVEQPSVMFRITRTVAKKIMTSFNINTNNTYFNTMNGAGTINDNLTKFINGNGFKYDYNLMIPPTKFSSPLHSHGHILSSSSNNFKTITILPITNGIPIDLFAMNLVNAFKQVGRSTIALNQRSALTNLGKHAFDGLGKLKQSGFFTELEENYEIVVYIADAPPSSSWTTTCITQGDCVLLVADADQDTEIGETERLFLKYKNTSRTELILLHSERSVEPGSTIKWLKYRNWVHSHHHIQLEKWNWKNQHQDINSNGNFALTIMDRLIQTEFSKKTQENISKLVPDSFKNKVENFSSKFIKRKQRYYTSVNPNKNDFLRLARILSGQAIGLVLGGGGARGFSHLGIIQALEEKGIPIDLVGGTSMGSFVGGLYARDYDIVPIYGRMKKFAGRLSSIWRTLSDLTLPLTSYTTGHEFNRGIWKAFGDTRIEDFWLQYYCNSTNITESVQEIHSMGYAWRYIRASMTIAGLLPPLEENGLMLLDGGYVDNLPVDEMKARGCTKIFAVDVGSVDERLPVKYGDSLNGFWVLWNRWNPFSKGVTIPTLAEIQVRLAYVASVNALEKSKNTDGVVYVRPPIENYATLEFGKFDEIYKVGVEYGRNFLKELEENGEMPYVAGTMAVNSEFNEPQFKLHRRNSI</sequence>
<dbReference type="eggNOG" id="KOG2968">
    <property type="taxonomic scope" value="Eukaryota"/>
</dbReference>
<keyword evidence="9 13" id="KW-0442">Lipid degradation</keyword>
<feature type="compositionally biased region" description="Low complexity" evidence="15">
    <location>
        <begin position="637"/>
        <end position="652"/>
    </location>
</feature>